<gene>
    <name evidence="2" type="ORF">C3743_14230</name>
</gene>
<proteinExistence type="predicted"/>
<reference evidence="2 3" key="1">
    <citation type="submission" date="2018-01" db="EMBL/GenBank/DDBJ databases">
        <title>Successful Treatment of Persistent Burkholderia cepacia Bacteremia with Ceftazidime-Avibactam.</title>
        <authorList>
            <person name="Tamma P."/>
            <person name="Fan Y."/>
            <person name="Bergman Y."/>
            <person name="Sick-Samuels A."/>
            <person name="Hsu A."/>
            <person name="Timp W."/>
            <person name="Simner P."/>
        </authorList>
    </citation>
    <scope>NUCLEOTIDE SEQUENCE [LARGE SCALE GENOMIC DNA]</scope>
    <source>
        <strain evidence="2 3">170816</strain>
    </source>
</reference>
<dbReference type="EMBL" id="PQVP01000001">
    <property type="protein sequence ID" value="POZ87523.1"/>
    <property type="molecule type" value="Genomic_DNA"/>
</dbReference>
<dbReference type="Pfam" id="PF20091">
    <property type="entry name" value="Abhydrolase_10"/>
    <property type="match status" value="1"/>
</dbReference>
<dbReference type="RefSeq" id="WP_089462641.1">
    <property type="nucleotide sequence ID" value="NZ_CM009576.1"/>
</dbReference>
<feature type="domain" description="Alpha/beta hydrolase" evidence="1">
    <location>
        <begin position="353"/>
        <end position="728"/>
    </location>
</feature>
<comment type="caution">
    <text evidence="2">The sequence shown here is derived from an EMBL/GenBank/DDBJ whole genome shotgun (WGS) entry which is preliminary data.</text>
</comment>
<evidence type="ECO:0000313" key="3">
    <source>
        <dbReference type="Proteomes" id="UP000238655"/>
    </source>
</evidence>
<organism evidence="2 3">
    <name type="scientific">Burkholderia contaminans</name>
    <dbReference type="NCBI Taxonomy" id="488447"/>
    <lineage>
        <taxon>Bacteria</taxon>
        <taxon>Pseudomonadati</taxon>
        <taxon>Pseudomonadota</taxon>
        <taxon>Betaproteobacteria</taxon>
        <taxon>Burkholderiales</taxon>
        <taxon>Burkholderiaceae</taxon>
        <taxon>Burkholderia</taxon>
        <taxon>Burkholderia cepacia complex</taxon>
    </lineage>
</organism>
<evidence type="ECO:0000259" key="1">
    <source>
        <dbReference type="Pfam" id="PF20091"/>
    </source>
</evidence>
<sequence>MKIGVRRPLTATVLLAVILVPGVAASRSASPSIKNFEIRSVVPAYGGATPPGAAGPYEVVTAIAYGELDPDSPENSAIVDLRNAPRQSNGRVAYSTDVVILRPIRAANAKRVLFYDVSNRGNKLAIPSFIGGGALTDSKPPPATFPSLLRDGITIVWSGWQGDLPQTGNPGVAASSPIGTVFPTARRSDGTAITAMSREEYIADYAGGATNTISLSYPPADPADHSNVTFTARQSWLTHYGSRTPGEQSYAAPSVMVTDWRYVQAPGGRTTVVFTPPAVVPGPLGKSVRPDAGTIYNFVYRARDPRVNGIGFAAVRDLISFLRYDDVDGKGNANPLADLKFASCVTASCATPATSTVDVAIGEGISQSGRFLRDFLYQGFNRDTRGRRVFDGMMPIIAGARRTWINESFSQPGRWSKQHEDHWQPGDQFPFAYNIISDPVGGRADGLLKSCTDTKTCPLIMQIDGAFEWWGARASLVVTDGHGHDLQLPSNVRYYLVPGTMHGGGMGVGNGLFTVPAVGDVCRLPYSPVAEAPVQRALIRALIDWVAKGKTPPPSQYPNVADGTAVAPSRAATGFPDLSDVMVPSAGKPVKLHLADMGMYNQLFVTDYDRAAPIVDLDKRYTALVPKVDANGNEVAGVLVPDVKVPLATFTGWNLRGEGHAVDESCLSNGGAIPLAVSSTAQFGGRDSRATLAMLYKGRADYREKVAAAAQALVREGYLLPLDAKNVFEAQAQTVSPLLIPKP</sequence>
<dbReference type="Proteomes" id="UP000238655">
    <property type="component" value="Chromosome 2"/>
</dbReference>
<evidence type="ECO:0000313" key="2">
    <source>
        <dbReference type="EMBL" id="POZ87523.1"/>
    </source>
</evidence>
<dbReference type="AlphaFoldDB" id="A0A2S5E7W5"/>
<accession>A0A2S5E7W5</accession>
<dbReference type="InterPro" id="IPR045394">
    <property type="entry name" value="Abhydrolase_dom"/>
</dbReference>
<name>A0A2S5E7W5_9BURK</name>
<protein>
    <submittedName>
        <fullName evidence="2">Peptidase</fullName>
    </submittedName>
</protein>